<gene>
    <name evidence="1" type="ORF">UFOVP393_13</name>
</gene>
<protein>
    <submittedName>
        <fullName evidence="1">Uncharacterized protein</fullName>
    </submittedName>
</protein>
<name>A0A6J7X0D1_9CAUD</name>
<sequence>MSLEKVKMNESVSSGLVAGTRSGEGAMALGYFTIQCFDKDGNLKWEDENHNLVVNGGLQYMCGTALTSTAQITTWFIGLYGAGATNNPAAGDTMASHAGWTEVTAYSNATRPACTFASATLANPSVATNTASPAAFTINGTATVGGAFLTSSNTKGGTTGTLFSAADFASPGDRSVVSGDTINLTYTLSLAG</sequence>
<organism evidence="1">
    <name type="scientific">uncultured Caudovirales phage</name>
    <dbReference type="NCBI Taxonomy" id="2100421"/>
    <lineage>
        <taxon>Viruses</taxon>
        <taxon>Duplodnaviria</taxon>
        <taxon>Heunggongvirae</taxon>
        <taxon>Uroviricota</taxon>
        <taxon>Caudoviricetes</taxon>
        <taxon>Peduoviridae</taxon>
        <taxon>Maltschvirus</taxon>
        <taxon>Maltschvirus maltsch</taxon>
    </lineage>
</organism>
<accession>A0A6J7X0D1</accession>
<dbReference type="EMBL" id="LR798335">
    <property type="protein sequence ID" value="CAB5223832.1"/>
    <property type="molecule type" value="Genomic_DNA"/>
</dbReference>
<reference evidence="1" key="1">
    <citation type="submission" date="2020-05" db="EMBL/GenBank/DDBJ databases">
        <authorList>
            <person name="Chiriac C."/>
            <person name="Salcher M."/>
            <person name="Ghai R."/>
            <person name="Kavagutti S V."/>
        </authorList>
    </citation>
    <scope>NUCLEOTIDE SEQUENCE</scope>
</reference>
<evidence type="ECO:0000313" key="1">
    <source>
        <dbReference type="EMBL" id="CAB5223832.1"/>
    </source>
</evidence>
<proteinExistence type="predicted"/>